<accession>A0A8J5XR45</accession>
<evidence type="ECO:0000259" key="2">
    <source>
        <dbReference type="Pfam" id="PF03992"/>
    </source>
</evidence>
<evidence type="ECO:0000256" key="1">
    <source>
        <dbReference type="SAM" id="MobiDB-lite"/>
    </source>
</evidence>
<sequence>MGGVRRLALRGLPSSVSRAGLGGARLLARPLSERHWDTREGSGEDAPSGGSGNGDGGGGSDHERGGERDSDAGSDPSAEFLGLHRAAHRDALRSAIPRRFGGGFRGGGAKAAPAALPGPIARLASARPRGDGKAAIKAEYEASLRGLYASAKGCLGAHLLWDQDKGEAVSLTLWASAEHLSALTETDEYASRMRAFGAHLAGVPEVRTVQVLASVPACPPTGADSGPAPGATGPAQRRA</sequence>
<dbReference type="SUPFAM" id="SSF54909">
    <property type="entry name" value="Dimeric alpha+beta barrel"/>
    <property type="match status" value="1"/>
</dbReference>
<dbReference type="Proteomes" id="UP000751190">
    <property type="component" value="Unassembled WGS sequence"/>
</dbReference>
<organism evidence="3 4">
    <name type="scientific">Diacronema lutheri</name>
    <name type="common">Unicellular marine alga</name>
    <name type="synonym">Monochrysis lutheri</name>
    <dbReference type="NCBI Taxonomy" id="2081491"/>
    <lineage>
        <taxon>Eukaryota</taxon>
        <taxon>Haptista</taxon>
        <taxon>Haptophyta</taxon>
        <taxon>Pavlovophyceae</taxon>
        <taxon>Pavlovales</taxon>
        <taxon>Pavlovaceae</taxon>
        <taxon>Diacronema</taxon>
    </lineage>
</organism>
<dbReference type="Pfam" id="PF03992">
    <property type="entry name" value="ABM"/>
    <property type="match status" value="1"/>
</dbReference>
<dbReference type="AlphaFoldDB" id="A0A8J5XR45"/>
<comment type="caution">
    <text evidence="3">The sequence shown here is derived from an EMBL/GenBank/DDBJ whole genome shotgun (WGS) entry which is preliminary data.</text>
</comment>
<feature type="region of interest" description="Disordered" evidence="1">
    <location>
        <begin position="1"/>
        <end position="78"/>
    </location>
</feature>
<evidence type="ECO:0000313" key="4">
    <source>
        <dbReference type="Proteomes" id="UP000751190"/>
    </source>
</evidence>
<protein>
    <recommendedName>
        <fullName evidence="2">ABM domain-containing protein</fullName>
    </recommendedName>
</protein>
<feature type="compositionally biased region" description="Basic and acidic residues" evidence="1">
    <location>
        <begin position="60"/>
        <end position="71"/>
    </location>
</feature>
<feature type="region of interest" description="Disordered" evidence="1">
    <location>
        <begin position="219"/>
        <end position="239"/>
    </location>
</feature>
<dbReference type="InterPro" id="IPR007138">
    <property type="entry name" value="ABM_dom"/>
</dbReference>
<dbReference type="Gene3D" id="3.30.70.100">
    <property type="match status" value="1"/>
</dbReference>
<dbReference type="InterPro" id="IPR011008">
    <property type="entry name" value="Dimeric_a/b-barrel"/>
</dbReference>
<feature type="domain" description="ABM" evidence="2">
    <location>
        <begin position="120"/>
        <end position="190"/>
    </location>
</feature>
<dbReference type="EMBL" id="JAGTXO010000006">
    <property type="protein sequence ID" value="KAG8467112.1"/>
    <property type="molecule type" value="Genomic_DNA"/>
</dbReference>
<dbReference type="OrthoDB" id="10559783at2759"/>
<feature type="compositionally biased region" description="Basic and acidic residues" evidence="1">
    <location>
        <begin position="31"/>
        <end position="42"/>
    </location>
</feature>
<gene>
    <name evidence="3" type="ORF">KFE25_000428</name>
</gene>
<keyword evidence="4" id="KW-1185">Reference proteome</keyword>
<reference evidence="3" key="1">
    <citation type="submission" date="2021-05" db="EMBL/GenBank/DDBJ databases">
        <title>The genome of the haptophyte Pavlova lutheri (Diacronema luteri, Pavlovales) - a model for lipid biosynthesis in eukaryotic algae.</title>
        <authorList>
            <person name="Hulatt C.J."/>
            <person name="Posewitz M.C."/>
        </authorList>
    </citation>
    <scope>NUCLEOTIDE SEQUENCE</scope>
    <source>
        <strain evidence="3">NIVA-4/92</strain>
    </source>
</reference>
<name>A0A8J5XR45_DIALT</name>
<proteinExistence type="predicted"/>
<feature type="compositionally biased region" description="Gly residues" evidence="1">
    <location>
        <begin position="49"/>
        <end position="59"/>
    </location>
</feature>
<evidence type="ECO:0000313" key="3">
    <source>
        <dbReference type="EMBL" id="KAG8467112.1"/>
    </source>
</evidence>